<dbReference type="EMBL" id="JAHWGI010001147">
    <property type="protein sequence ID" value="KAK3923493.1"/>
    <property type="molecule type" value="Genomic_DNA"/>
</dbReference>
<reference evidence="2" key="1">
    <citation type="submission" date="2021-07" db="EMBL/GenBank/DDBJ databases">
        <authorList>
            <person name="Catto M.A."/>
            <person name="Jacobson A."/>
            <person name="Kennedy G."/>
            <person name="Labadie P."/>
            <person name="Hunt B.G."/>
            <person name="Srinivasan R."/>
        </authorList>
    </citation>
    <scope>NUCLEOTIDE SEQUENCE</scope>
    <source>
        <strain evidence="2">PL_HMW_Pooled</strain>
        <tissue evidence="2">Head</tissue>
    </source>
</reference>
<dbReference type="Proteomes" id="UP001219518">
    <property type="component" value="Unassembled WGS sequence"/>
</dbReference>
<sequence>MKFSHSYFATSHGKSQCDADGGTVKRQARRASLQRPLEKQIINATHLFSFCKEEMSDKFHFLFVNKSDVDPIRAIHKDGMKALSTVPGTRSFHFVKPETDNRDACWRISNDQHLPPALVHSLLKPPTTQKEQLAISCGSYVIVRLARNRYVGLVTDIYEDEEEVDVSLLMPRLPAKDFSWPSEMNECEVGQRTVGQPNSAYSIHHSLMAT</sequence>
<keyword evidence="3" id="KW-1185">Reference proteome</keyword>
<gene>
    <name evidence="2" type="ORF">KUF71_001901</name>
</gene>
<proteinExistence type="predicted"/>
<accession>A0AAE1LKW7</accession>
<dbReference type="PANTHER" id="PTHR46601">
    <property type="entry name" value="ULP_PROTEASE DOMAIN-CONTAINING PROTEIN"/>
    <property type="match status" value="1"/>
</dbReference>
<dbReference type="AlphaFoldDB" id="A0AAE1LKW7"/>
<protein>
    <submittedName>
        <fullName evidence="2">Lysine--tRNA ligase</fullName>
    </submittedName>
</protein>
<dbReference type="PANTHER" id="PTHR46601:SF1">
    <property type="entry name" value="ADF-H DOMAIN-CONTAINING PROTEIN"/>
    <property type="match status" value="1"/>
</dbReference>
<evidence type="ECO:0000313" key="3">
    <source>
        <dbReference type="Proteomes" id="UP001219518"/>
    </source>
</evidence>
<evidence type="ECO:0000256" key="1">
    <source>
        <dbReference type="SAM" id="MobiDB-lite"/>
    </source>
</evidence>
<keyword evidence="2" id="KW-0436">Ligase</keyword>
<dbReference type="GO" id="GO:0016874">
    <property type="term" value="F:ligase activity"/>
    <property type="evidence" value="ECO:0007669"/>
    <property type="project" value="UniProtKB-KW"/>
</dbReference>
<organism evidence="2 3">
    <name type="scientific">Frankliniella fusca</name>
    <dbReference type="NCBI Taxonomy" id="407009"/>
    <lineage>
        <taxon>Eukaryota</taxon>
        <taxon>Metazoa</taxon>
        <taxon>Ecdysozoa</taxon>
        <taxon>Arthropoda</taxon>
        <taxon>Hexapoda</taxon>
        <taxon>Insecta</taxon>
        <taxon>Pterygota</taxon>
        <taxon>Neoptera</taxon>
        <taxon>Paraneoptera</taxon>
        <taxon>Thysanoptera</taxon>
        <taxon>Terebrantia</taxon>
        <taxon>Thripoidea</taxon>
        <taxon>Thripidae</taxon>
        <taxon>Frankliniella</taxon>
    </lineage>
</organism>
<name>A0AAE1LKW7_9NEOP</name>
<evidence type="ECO:0000313" key="2">
    <source>
        <dbReference type="EMBL" id="KAK3923493.1"/>
    </source>
</evidence>
<feature type="region of interest" description="Disordered" evidence="1">
    <location>
        <begin position="1"/>
        <end position="23"/>
    </location>
</feature>
<comment type="caution">
    <text evidence="2">The sequence shown here is derived from an EMBL/GenBank/DDBJ whole genome shotgun (WGS) entry which is preliminary data.</text>
</comment>
<reference evidence="2" key="2">
    <citation type="journal article" date="2023" name="BMC Genomics">
        <title>Pest status, molecular evolution, and epigenetic factors derived from the genome assembly of Frankliniella fusca, a thysanopteran phytovirus vector.</title>
        <authorList>
            <person name="Catto M.A."/>
            <person name="Labadie P.E."/>
            <person name="Jacobson A.L."/>
            <person name="Kennedy G.G."/>
            <person name="Srinivasan R."/>
            <person name="Hunt B.G."/>
        </authorList>
    </citation>
    <scope>NUCLEOTIDE SEQUENCE</scope>
    <source>
        <strain evidence="2">PL_HMW_Pooled</strain>
    </source>
</reference>